<dbReference type="Gene3D" id="2.40.10.10">
    <property type="entry name" value="Trypsin-like serine proteases"/>
    <property type="match status" value="3"/>
</dbReference>
<feature type="disulfide bond" evidence="6">
    <location>
        <begin position="749"/>
        <end position="761"/>
    </location>
</feature>
<feature type="region of interest" description="Disordered" evidence="8">
    <location>
        <begin position="838"/>
        <end position="894"/>
    </location>
</feature>
<dbReference type="CDD" id="cd00190">
    <property type="entry name" value="Tryp_SPc"/>
    <property type="match status" value="1"/>
</dbReference>
<dbReference type="Proteomes" id="UP000324832">
    <property type="component" value="Unassembled WGS sequence"/>
</dbReference>
<dbReference type="InterPro" id="IPR015420">
    <property type="entry name" value="Peptidase_S1A_nudel"/>
</dbReference>
<dbReference type="GO" id="GO:0016020">
    <property type="term" value="C:membrane"/>
    <property type="evidence" value="ECO:0007669"/>
    <property type="project" value="InterPro"/>
</dbReference>
<dbReference type="PRINTS" id="PR00261">
    <property type="entry name" value="LDLRECEPTOR"/>
</dbReference>
<feature type="domain" description="SRCR" evidence="11">
    <location>
        <begin position="1180"/>
        <end position="1241"/>
    </location>
</feature>
<evidence type="ECO:0000259" key="11">
    <source>
        <dbReference type="PROSITE" id="PS50287"/>
    </source>
</evidence>
<name>A0A5E4QXA4_9NEOP</name>
<keyword evidence="9" id="KW-0472">Membrane</keyword>
<dbReference type="PROSITE" id="PS50287">
    <property type="entry name" value="SRCR_2"/>
    <property type="match status" value="1"/>
</dbReference>
<evidence type="ECO:0000256" key="2">
    <source>
        <dbReference type="ARBA" id="ARBA00022525"/>
    </source>
</evidence>
<evidence type="ECO:0000256" key="6">
    <source>
        <dbReference type="PROSITE-ProRule" id="PRU00124"/>
    </source>
</evidence>
<feature type="disulfide bond" evidence="6">
    <location>
        <begin position="1164"/>
        <end position="1179"/>
    </location>
</feature>
<feature type="disulfide bond" evidence="6">
    <location>
        <begin position="352"/>
        <end position="367"/>
    </location>
</feature>
<keyword evidence="4 6" id="KW-1015">Disulfide bond</keyword>
<dbReference type="PROSITE" id="PS00135">
    <property type="entry name" value="TRYPSIN_SER"/>
    <property type="match status" value="1"/>
</dbReference>
<gene>
    <name evidence="12" type="ORF">LSINAPIS_LOCUS12185</name>
</gene>
<feature type="non-terminal residue" evidence="12">
    <location>
        <position position="1724"/>
    </location>
</feature>
<feature type="domain" description="Peptidase S1" evidence="10">
    <location>
        <begin position="556"/>
        <end position="801"/>
    </location>
</feature>
<dbReference type="PANTHER" id="PTHR24252:SF7">
    <property type="entry name" value="HYALIN"/>
    <property type="match status" value="1"/>
</dbReference>
<evidence type="ECO:0000313" key="12">
    <source>
        <dbReference type="EMBL" id="VVD01862.1"/>
    </source>
</evidence>
<dbReference type="InterPro" id="IPR043504">
    <property type="entry name" value="Peptidase_S1_PA_chymotrypsin"/>
</dbReference>
<evidence type="ECO:0008006" key="14">
    <source>
        <dbReference type="Google" id="ProtNLM"/>
    </source>
</evidence>
<dbReference type="GO" id="GO:0005576">
    <property type="term" value="C:extracellular region"/>
    <property type="evidence" value="ECO:0007669"/>
    <property type="project" value="UniProtKB-SubCell"/>
</dbReference>
<dbReference type="Pfam" id="PF00057">
    <property type="entry name" value="Ldl_recept_a"/>
    <property type="match status" value="3"/>
</dbReference>
<keyword evidence="13" id="KW-1185">Reference proteome</keyword>
<dbReference type="PROSITE" id="PS01209">
    <property type="entry name" value="LDLRA_1"/>
    <property type="match status" value="2"/>
</dbReference>
<dbReference type="InterPro" id="IPR033116">
    <property type="entry name" value="TRYPSIN_SER"/>
</dbReference>
<evidence type="ECO:0000256" key="1">
    <source>
        <dbReference type="ARBA" id="ARBA00004613"/>
    </source>
</evidence>
<dbReference type="PROSITE" id="PS50068">
    <property type="entry name" value="LDLRA_2"/>
    <property type="match status" value="6"/>
</dbReference>
<dbReference type="Gene3D" id="4.10.400.10">
    <property type="entry name" value="Low-density Lipoprotein Receptor"/>
    <property type="match status" value="6"/>
</dbReference>
<feature type="disulfide bond" evidence="6">
    <location>
        <begin position="768"/>
        <end position="783"/>
    </location>
</feature>
<dbReference type="SMART" id="SM00192">
    <property type="entry name" value="LDLa"/>
    <property type="match status" value="6"/>
</dbReference>
<feature type="disulfide bond" evidence="6">
    <location>
        <begin position="1584"/>
        <end position="1602"/>
    </location>
</feature>
<dbReference type="FunFam" id="2.40.10.10:FF:000054">
    <property type="entry name" value="Complement C1r subcomponent"/>
    <property type="match status" value="1"/>
</dbReference>
<feature type="region of interest" description="Disordered" evidence="8">
    <location>
        <begin position="1032"/>
        <end position="1053"/>
    </location>
</feature>
<evidence type="ECO:0000256" key="3">
    <source>
        <dbReference type="ARBA" id="ARBA00022729"/>
    </source>
</evidence>
<dbReference type="SMART" id="SM00020">
    <property type="entry name" value="Tryp_SPc"/>
    <property type="match status" value="1"/>
</dbReference>
<dbReference type="InterPro" id="IPR002172">
    <property type="entry name" value="LDrepeatLR_classA_rpt"/>
</dbReference>
<feature type="disulfide bond" evidence="6">
    <location>
        <begin position="1577"/>
        <end position="1589"/>
    </location>
</feature>
<dbReference type="CDD" id="cd00112">
    <property type="entry name" value="LDLa"/>
    <property type="match status" value="7"/>
</dbReference>
<dbReference type="InterPro" id="IPR001254">
    <property type="entry name" value="Trypsin_dom"/>
</dbReference>
<keyword evidence="5" id="KW-0325">Glycoprotein</keyword>
<dbReference type="PROSITE" id="PS50240">
    <property type="entry name" value="TRYPSIN_DOM"/>
    <property type="match status" value="2"/>
</dbReference>
<feature type="disulfide bond" evidence="6">
    <location>
        <begin position="1126"/>
        <end position="1141"/>
    </location>
</feature>
<evidence type="ECO:0000256" key="9">
    <source>
        <dbReference type="SAM" id="Phobius"/>
    </source>
</evidence>
<evidence type="ECO:0000256" key="7">
    <source>
        <dbReference type="PROSITE-ProRule" id="PRU00196"/>
    </source>
</evidence>
<dbReference type="InterPro" id="IPR001190">
    <property type="entry name" value="SRCR"/>
</dbReference>
<dbReference type="Pfam" id="PF00089">
    <property type="entry name" value="Trypsin"/>
    <property type="match status" value="2"/>
</dbReference>
<keyword evidence="9" id="KW-0812">Transmembrane</keyword>
<dbReference type="InterPro" id="IPR023415">
    <property type="entry name" value="LDLR_class-A_CS"/>
</dbReference>
<feature type="domain" description="Peptidase S1" evidence="10">
    <location>
        <begin position="1334"/>
        <end position="1615"/>
    </location>
</feature>
<evidence type="ECO:0000256" key="5">
    <source>
        <dbReference type="ARBA" id="ARBA00023180"/>
    </source>
</evidence>
<feature type="compositionally biased region" description="Polar residues" evidence="8">
    <location>
        <begin position="857"/>
        <end position="875"/>
    </location>
</feature>
<dbReference type="EMBL" id="FZQP02005555">
    <property type="protein sequence ID" value="VVD01862.1"/>
    <property type="molecule type" value="Genomic_DNA"/>
</dbReference>
<dbReference type="SUPFAM" id="SSF50494">
    <property type="entry name" value="Trypsin-like serine proteases"/>
    <property type="match status" value="2"/>
</dbReference>
<dbReference type="Pfam" id="PF09342">
    <property type="entry name" value="DUF1986"/>
    <property type="match status" value="1"/>
</dbReference>
<feature type="transmembrane region" description="Helical" evidence="9">
    <location>
        <begin position="32"/>
        <end position="55"/>
    </location>
</feature>
<accession>A0A5E4QXA4</accession>
<dbReference type="GO" id="GO:0004252">
    <property type="term" value="F:serine-type endopeptidase activity"/>
    <property type="evidence" value="ECO:0007669"/>
    <property type="project" value="InterPro"/>
</dbReference>
<comment type="subcellular location">
    <subcellularLocation>
        <location evidence="1">Secreted</location>
    </subcellularLocation>
</comment>
<organism evidence="12 13">
    <name type="scientific">Leptidea sinapis</name>
    <dbReference type="NCBI Taxonomy" id="189913"/>
    <lineage>
        <taxon>Eukaryota</taxon>
        <taxon>Metazoa</taxon>
        <taxon>Ecdysozoa</taxon>
        <taxon>Arthropoda</taxon>
        <taxon>Hexapoda</taxon>
        <taxon>Insecta</taxon>
        <taxon>Pterygota</taxon>
        <taxon>Neoptera</taxon>
        <taxon>Endopterygota</taxon>
        <taxon>Lepidoptera</taxon>
        <taxon>Glossata</taxon>
        <taxon>Ditrysia</taxon>
        <taxon>Papilionoidea</taxon>
        <taxon>Pieridae</taxon>
        <taxon>Dismorphiinae</taxon>
        <taxon>Leptidea</taxon>
    </lineage>
</organism>
<feature type="disulfide bond" evidence="6">
    <location>
        <begin position="1530"/>
        <end position="1548"/>
    </location>
</feature>
<dbReference type="InterPro" id="IPR036055">
    <property type="entry name" value="LDL_receptor-like_sf"/>
</dbReference>
<evidence type="ECO:0000259" key="10">
    <source>
        <dbReference type="PROSITE" id="PS50240"/>
    </source>
</evidence>
<reference evidence="12 13" key="1">
    <citation type="submission" date="2017-07" db="EMBL/GenBank/DDBJ databases">
        <authorList>
            <person name="Talla V."/>
            <person name="Backstrom N."/>
        </authorList>
    </citation>
    <scope>NUCLEOTIDE SEQUENCE [LARGE SCALE GENOMIC DNA]</scope>
</reference>
<evidence type="ECO:0000256" key="4">
    <source>
        <dbReference type="ARBA" id="ARBA00023157"/>
    </source>
</evidence>
<dbReference type="SUPFAM" id="SSF57424">
    <property type="entry name" value="LDL receptor-like module"/>
    <property type="match status" value="6"/>
</dbReference>
<protein>
    <recommendedName>
        <fullName evidence="14">Serine protease nudel</fullName>
    </recommendedName>
</protein>
<evidence type="ECO:0000313" key="13">
    <source>
        <dbReference type="Proteomes" id="UP000324832"/>
    </source>
</evidence>
<proteinExistence type="predicted"/>
<sequence length="1724" mass="193995">MTTELKKENSVVGLLPMGLAETRSNARCDFQLFFLQTLLKTIVVLFLILFSWAIYLSIIKITQIDENMYRTEIIVVPEMQASSNLTVMPSNIDIFYEFNNQTNTAARLKRDVSNEKLKKDAARLKDNKIEKVWKILSEYKAMCNEKRETDVCKDIFDQLRDLTEHRTSDGDIVKNNKMNVPSKEKAQKNDFANIGITKRETINSENINGPSARVPSTINNNVHGLFNPPNMLIPTDDSSIQLKDSNCLMARILRQSNPNLYGFPVQNTESENLPSYPRSIPESFLSSYAHERDADLHKHKLHPQDIEIAMSIISNTQKKSKDGSTQLRESECPAGTVACENGEACINEKLWCDGNVDCDDVSDESRCSCKSRVDKSRICDGYFDCPFGEDEMGLRVLVLQRSSDVTTWQIVQILFSISNTEGYLYRNFKGTWYAVCNNPYMWAHDACRRETGLIISTGSGGLLHTSNSCLNSSAVYVTCPDLLCGTRVLTSSQLLRENAAIENQLFGRNKRFLIPNHPYYPFFYYSNRFKRNIDPTDTIDSVNEDIEGGRRIEGRVVGGKPSQPAAWPWAVALYRNGMFHCGGVILNQNWVLHVIVNQNYDQEDMKNDLSLLRVKPAIQFSRWVRPICLPGPEVAGPDWKWGPPQGTMCTAVGWGATVEHGPDPDHMREVEVPVWDHCKHREDQLGREICAGLVEGGRDACQGDSGGPLLCRNPSNPQQWYIAGIVSHGDGCGRKASKTLPTIQPKQDCPGFRCDSGISKCLPKKRMCDKIIDCLDGEDEANCDLRRSGDLFEDILQNPFNRDANATDGHQNDVRKDVNLISPKIKNNIDTTTINTISTSFPQTTTDGNMKNKDSEVSTTTVPTAVQNETQNISNTDDKIHVNSSNENHSDEKLDLSNSLENEGIHDSNEHVTDESTLMTTTESNNIKTIIISPSHIPLEPMSSITDKSKHIAEDSKSDATAFIPNKIDFVHDYEISKTILNNYNFSTTTTTLRPQNTIYSQNYMEKYEEAISFPETSELNNLQAIQETTTQKTDTNKAENNHKNLNSNSQSSDIPETDVIGLYTIHKATMRKKHKSLSEFQCRRIYQIVPYQLRCDHKADCEDGTDELDCTCIDYLTTFDSGLLCDGNFDCPDGQDEIDCFGCNDDEFLCQRSQVCIPQKFVCDSRPQCPLGEDEQDCLALTNGREITYYIDGKPKVTLEGYITKRKNDGWHVICEDNLSIHDQEQEATNVCRYLGFSAANRYLIKHINVKEHPIGQSSVDSKRTKRYKDNKAPVLFTYEERAAESEASRSIHMNQPQVLKESCVPNVTKTCMALYVFCDPSLYSHYSVSQDLPFGRESEDYVIQQWPWVAKLFVNGEYSCSGVLVDVSWALFSNACMNISVQNRRYVTVVLGSHKTLLSTPGLYEQVIKVDTIKELYSSRVILVHLQEPAEYTSLVKPMVFTGSYMPDHKKNFCVAIGQDGTNNTVSVFLKETKESCDGDDICFTKQSTADICQYGLPVERQWAGIIKKTLLESNSLANTDDCEGIRCPRGTCIKMKHVCDGVSNCEDGNDESHEACQKKYDICSKDPLFRGCECPVGQLKCRNGECVPKEAFKDGHDDCADGTDEPGQTTCSDYLSRVMPSRLCDGILHCHDRSDEDPIELGFISGHAKQLSSEAKPHPHNNVILDSFTDVVLNNSTKVKLRNSHVPIARGTYDENLSECFPVFIECGVLSKEFWKLESDT</sequence>
<comment type="caution">
    <text evidence="7">Lacks conserved residue(s) required for the propagation of feature annotation.</text>
</comment>
<keyword evidence="2" id="KW-0964">Secreted</keyword>
<evidence type="ECO:0000256" key="8">
    <source>
        <dbReference type="SAM" id="MobiDB-lite"/>
    </source>
</evidence>
<dbReference type="GO" id="GO:0006508">
    <property type="term" value="P:proteolysis"/>
    <property type="evidence" value="ECO:0007669"/>
    <property type="project" value="InterPro"/>
</dbReference>
<dbReference type="PANTHER" id="PTHR24252">
    <property type="entry name" value="ACROSIN-RELATED"/>
    <property type="match status" value="1"/>
</dbReference>
<keyword evidence="9" id="KW-1133">Transmembrane helix</keyword>
<keyword evidence="3" id="KW-0732">Signal</keyword>
<feature type="compositionally biased region" description="Polar residues" evidence="8">
    <location>
        <begin position="1044"/>
        <end position="1053"/>
    </location>
</feature>
<dbReference type="InterPro" id="IPR009003">
    <property type="entry name" value="Peptidase_S1_PA"/>
</dbReference>